<sequence>KIRLNSDLFETMILYTALTSKIAYRLDHTGSSILDTSLSGPTEYLQNVSLNYSFEITR</sequence>
<dbReference type="Proteomes" id="UP001233999">
    <property type="component" value="Unassembled WGS sequence"/>
</dbReference>
<accession>A0AAD7Z7Q9</accession>
<dbReference type="AlphaFoldDB" id="A0AAD7Z7Q9"/>
<feature type="non-terminal residue" evidence="1">
    <location>
        <position position="58"/>
    </location>
</feature>
<dbReference type="EMBL" id="JASPKZ010009837">
    <property type="protein sequence ID" value="KAJ9575451.1"/>
    <property type="molecule type" value="Genomic_DNA"/>
</dbReference>
<feature type="non-terminal residue" evidence="1">
    <location>
        <position position="1"/>
    </location>
</feature>
<reference evidence="1" key="2">
    <citation type="submission" date="2023-05" db="EMBL/GenBank/DDBJ databases">
        <authorList>
            <person name="Fouks B."/>
        </authorList>
    </citation>
    <scope>NUCLEOTIDE SEQUENCE</scope>
    <source>
        <strain evidence="1">Stay&amp;Tobe</strain>
        <tissue evidence="1">Testes</tissue>
    </source>
</reference>
<keyword evidence="2" id="KW-1185">Reference proteome</keyword>
<proteinExistence type="predicted"/>
<protein>
    <submittedName>
        <fullName evidence="1">Uncharacterized protein</fullName>
    </submittedName>
</protein>
<comment type="caution">
    <text evidence="1">The sequence shown here is derived from an EMBL/GenBank/DDBJ whole genome shotgun (WGS) entry which is preliminary data.</text>
</comment>
<evidence type="ECO:0000313" key="1">
    <source>
        <dbReference type="EMBL" id="KAJ9575451.1"/>
    </source>
</evidence>
<reference evidence="1" key="1">
    <citation type="journal article" date="2023" name="IScience">
        <title>Live-bearing cockroach genome reveals convergent evolutionary mechanisms linked to viviparity in insects and beyond.</title>
        <authorList>
            <person name="Fouks B."/>
            <person name="Harrison M.C."/>
            <person name="Mikhailova A.A."/>
            <person name="Marchal E."/>
            <person name="English S."/>
            <person name="Carruthers M."/>
            <person name="Jennings E.C."/>
            <person name="Chiamaka E.L."/>
            <person name="Frigard R.A."/>
            <person name="Pippel M."/>
            <person name="Attardo G.M."/>
            <person name="Benoit J.B."/>
            <person name="Bornberg-Bauer E."/>
            <person name="Tobe S.S."/>
        </authorList>
    </citation>
    <scope>NUCLEOTIDE SEQUENCE</scope>
    <source>
        <strain evidence="1">Stay&amp;Tobe</strain>
    </source>
</reference>
<evidence type="ECO:0000313" key="2">
    <source>
        <dbReference type="Proteomes" id="UP001233999"/>
    </source>
</evidence>
<organism evidence="1 2">
    <name type="scientific">Diploptera punctata</name>
    <name type="common">Pacific beetle cockroach</name>
    <dbReference type="NCBI Taxonomy" id="6984"/>
    <lineage>
        <taxon>Eukaryota</taxon>
        <taxon>Metazoa</taxon>
        <taxon>Ecdysozoa</taxon>
        <taxon>Arthropoda</taxon>
        <taxon>Hexapoda</taxon>
        <taxon>Insecta</taxon>
        <taxon>Pterygota</taxon>
        <taxon>Neoptera</taxon>
        <taxon>Polyneoptera</taxon>
        <taxon>Dictyoptera</taxon>
        <taxon>Blattodea</taxon>
        <taxon>Blaberoidea</taxon>
        <taxon>Blaberidae</taxon>
        <taxon>Diplopterinae</taxon>
        <taxon>Diploptera</taxon>
    </lineage>
</organism>
<gene>
    <name evidence="1" type="ORF">L9F63_007656</name>
</gene>
<name>A0AAD7Z7Q9_DIPPU</name>